<evidence type="ECO:0000313" key="1">
    <source>
        <dbReference type="EMBL" id="CCH46133.1"/>
    </source>
</evidence>
<name>K0KYH0_WICCF</name>
<dbReference type="GO" id="GO:0031080">
    <property type="term" value="C:nuclear pore outer ring"/>
    <property type="evidence" value="ECO:0007669"/>
    <property type="project" value="InterPro"/>
</dbReference>
<dbReference type="InterPro" id="IPR015943">
    <property type="entry name" value="WD40/YVTN_repeat-like_dom_sf"/>
</dbReference>
<dbReference type="SMART" id="SM00320">
    <property type="entry name" value="WD40"/>
    <property type="match status" value="2"/>
</dbReference>
<dbReference type="SUPFAM" id="SSF50978">
    <property type="entry name" value="WD40 repeat-like"/>
    <property type="match status" value="1"/>
</dbReference>
<dbReference type="InterPro" id="IPR001680">
    <property type="entry name" value="WD40_rpt"/>
</dbReference>
<dbReference type="InParanoid" id="K0KYH0"/>
<dbReference type="Proteomes" id="UP000009328">
    <property type="component" value="Unassembled WGS sequence"/>
</dbReference>
<evidence type="ECO:0000313" key="2">
    <source>
        <dbReference type="Proteomes" id="UP000009328"/>
    </source>
</evidence>
<dbReference type="PANTHER" id="PTHR22806">
    <property type="entry name" value="NUCLEOPORIN NUP37 P37 -RELATED"/>
    <property type="match status" value="1"/>
</dbReference>
<sequence length="388" mass="43511">MKNIMVIYTNYCSRYDLPSSVYSIDWNGNLLAYGHDNGISVLTPIPKNTQISKNLPSTLQQEWVFQKTNIELEHLVTHIKFTSKYIATALENNTIILIDHLSDIKKKLGVDGDIKHTEDINSIDISENGTVVSAGDDKKIIVWGKDDSHVFHLDNIPTFVKFWIDKDSDKIIVVENGTTVKILDYKKSKWLFTIYPFSYSSNSQPVIKDVLINNDKIIIVGNGWWKEYDPESLINGAGYTKPNNENQVVGWDTNSRYISSKSTPLIGAIGNDRSSFYDLSAKSKQSHQFKLQIPSFDIPAGSINSDGIVAFASGSKLILANPFDSYEVIQKDIEIPNYDENGDLILPPPQNPDALKQKSELLTDKQVGEKQAVIPNDVKEQLASNVNK</sequence>
<dbReference type="EMBL" id="CAIF01000230">
    <property type="protein sequence ID" value="CCH46133.1"/>
    <property type="molecule type" value="Genomic_DNA"/>
</dbReference>
<dbReference type="Pfam" id="PF00400">
    <property type="entry name" value="WD40"/>
    <property type="match status" value="1"/>
</dbReference>
<organism evidence="1 2">
    <name type="scientific">Wickerhamomyces ciferrii (strain ATCC 14091 / BCRC 22168 / CBS 111 / JCM 3599 / NBRC 0793 / NRRL Y-1031 F-60-10)</name>
    <name type="common">Yeast</name>
    <name type="synonym">Pichia ciferrii</name>
    <dbReference type="NCBI Taxonomy" id="1206466"/>
    <lineage>
        <taxon>Eukaryota</taxon>
        <taxon>Fungi</taxon>
        <taxon>Dikarya</taxon>
        <taxon>Ascomycota</taxon>
        <taxon>Saccharomycotina</taxon>
        <taxon>Saccharomycetes</taxon>
        <taxon>Phaffomycetales</taxon>
        <taxon>Wickerhamomycetaceae</taxon>
        <taxon>Wickerhamomyces</taxon>
    </lineage>
</organism>
<dbReference type="InterPro" id="IPR036322">
    <property type="entry name" value="WD40_repeat_dom_sf"/>
</dbReference>
<accession>K0KYH0</accession>
<reference evidence="1 2" key="1">
    <citation type="journal article" date="2012" name="Eukaryot. Cell">
        <title>Draft genome sequence of Wickerhamomyces ciferrii NRRL Y-1031 F-60-10.</title>
        <authorList>
            <person name="Schneider J."/>
            <person name="Andrea H."/>
            <person name="Blom J."/>
            <person name="Jaenicke S."/>
            <person name="Ruckert C."/>
            <person name="Schorsch C."/>
            <person name="Szczepanowski R."/>
            <person name="Farwick M."/>
            <person name="Goesmann A."/>
            <person name="Puhler A."/>
            <person name="Schaffer S."/>
            <person name="Tauch A."/>
            <person name="Kohler T."/>
            <person name="Brinkrolf K."/>
        </authorList>
    </citation>
    <scope>NUCLEOTIDE SEQUENCE [LARGE SCALE GENOMIC DNA]</scope>
    <source>
        <strain evidence="2">ATCC 14091 / BCRC 22168 / CBS 111 / JCM 3599 / NBRC 0793 / NRRL Y-1031 F-60-10</strain>
    </source>
</reference>
<dbReference type="AlphaFoldDB" id="K0KYH0"/>
<dbReference type="eggNOG" id="ENOG502SVNS">
    <property type="taxonomic scope" value="Eukaryota"/>
</dbReference>
<dbReference type="Gene3D" id="2.130.10.10">
    <property type="entry name" value="YVTN repeat-like/Quinoprotein amine dehydrogenase"/>
    <property type="match status" value="1"/>
</dbReference>
<comment type="caution">
    <text evidence="1">The sequence shown here is derived from an EMBL/GenBank/DDBJ whole genome shotgun (WGS) entry which is preliminary data.</text>
</comment>
<proteinExistence type="predicted"/>
<protein>
    <submittedName>
        <fullName evidence="1">Nucleoporin</fullName>
    </submittedName>
</protein>
<keyword evidence="2" id="KW-1185">Reference proteome</keyword>
<gene>
    <name evidence="1" type="ORF">BN7_5721</name>
</gene>
<dbReference type="HOGENOM" id="CLU_712134_0_0_1"/>
<dbReference type="PANTHER" id="PTHR22806:SF0">
    <property type="entry name" value="NUCLEOPORIN NUP37"/>
    <property type="match status" value="1"/>
</dbReference>
<dbReference type="InterPro" id="IPR037626">
    <property type="entry name" value="NUP37"/>
</dbReference>